<evidence type="ECO:0000259" key="9">
    <source>
        <dbReference type="PROSITE" id="PS50268"/>
    </source>
</evidence>
<reference evidence="10 11" key="1">
    <citation type="submission" date="2021-06" db="EMBL/GenBank/DDBJ databases">
        <authorList>
            <person name="Palmer J.M."/>
        </authorList>
    </citation>
    <scope>NUCLEOTIDE SEQUENCE [LARGE SCALE GENOMIC DNA]</scope>
    <source>
        <strain evidence="10 11">GA_2019</strain>
        <tissue evidence="10">Muscle</tissue>
    </source>
</reference>
<evidence type="ECO:0000313" key="11">
    <source>
        <dbReference type="Proteomes" id="UP001476798"/>
    </source>
</evidence>
<evidence type="ECO:0000256" key="2">
    <source>
        <dbReference type="ARBA" id="ARBA00022692"/>
    </source>
</evidence>
<comment type="caution">
    <text evidence="10">The sequence shown here is derived from an EMBL/GenBank/DDBJ whole genome shotgun (WGS) entry which is preliminary data.</text>
</comment>
<keyword evidence="7" id="KW-0325">Glycoprotein</keyword>
<dbReference type="InterPro" id="IPR015919">
    <property type="entry name" value="Cadherin-like_sf"/>
</dbReference>
<evidence type="ECO:0000256" key="5">
    <source>
        <dbReference type="ARBA" id="ARBA00022989"/>
    </source>
</evidence>
<keyword evidence="5" id="KW-1133">Transmembrane helix</keyword>
<keyword evidence="6" id="KW-0472">Membrane</keyword>
<dbReference type="SUPFAM" id="SSF49313">
    <property type="entry name" value="Cadherin-like"/>
    <property type="match status" value="2"/>
</dbReference>
<keyword evidence="2" id="KW-0812">Transmembrane</keyword>
<gene>
    <name evidence="10" type="ORF">GOODEAATRI_033420</name>
</gene>
<evidence type="ECO:0000256" key="4">
    <source>
        <dbReference type="ARBA" id="ARBA00022837"/>
    </source>
</evidence>
<dbReference type="CDD" id="cd11304">
    <property type="entry name" value="Cadherin_repeat"/>
    <property type="match status" value="1"/>
</dbReference>
<feature type="non-terminal residue" evidence="10">
    <location>
        <position position="140"/>
    </location>
</feature>
<name>A0ABV0MX91_9TELE</name>
<dbReference type="EMBL" id="JAHRIO010016935">
    <property type="protein sequence ID" value="MEQ2163734.1"/>
    <property type="molecule type" value="Genomic_DNA"/>
</dbReference>
<dbReference type="PANTHER" id="PTHR24028:SF290">
    <property type="entry name" value="PROTOCADHERIN 2 ALPHA A 15-RELATED"/>
    <property type="match status" value="1"/>
</dbReference>
<feature type="domain" description="Cadherin" evidence="9">
    <location>
        <begin position="84"/>
        <end position="140"/>
    </location>
</feature>
<evidence type="ECO:0000256" key="3">
    <source>
        <dbReference type="ARBA" id="ARBA00022737"/>
    </source>
</evidence>
<proteinExistence type="predicted"/>
<dbReference type="PANTHER" id="PTHR24028">
    <property type="entry name" value="CADHERIN-87A"/>
    <property type="match status" value="1"/>
</dbReference>
<dbReference type="Proteomes" id="UP001476798">
    <property type="component" value="Unassembled WGS sequence"/>
</dbReference>
<dbReference type="PROSITE" id="PS50268">
    <property type="entry name" value="CADHERIN_2"/>
    <property type="match status" value="1"/>
</dbReference>
<dbReference type="Pfam" id="PF00028">
    <property type="entry name" value="Cadherin"/>
    <property type="match status" value="1"/>
</dbReference>
<organism evidence="10 11">
    <name type="scientific">Goodea atripinnis</name>
    <dbReference type="NCBI Taxonomy" id="208336"/>
    <lineage>
        <taxon>Eukaryota</taxon>
        <taxon>Metazoa</taxon>
        <taxon>Chordata</taxon>
        <taxon>Craniata</taxon>
        <taxon>Vertebrata</taxon>
        <taxon>Euteleostomi</taxon>
        <taxon>Actinopterygii</taxon>
        <taxon>Neopterygii</taxon>
        <taxon>Teleostei</taxon>
        <taxon>Neoteleostei</taxon>
        <taxon>Acanthomorphata</taxon>
        <taxon>Ovalentaria</taxon>
        <taxon>Atherinomorphae</taxon>
        <taxon>Cyprinodontiformes</taxon>
        <taxon>Goodeidae</taxon>
        <taxon>Goodea</taxon>
    </lineage>
</organism>
<keyword evidence="3" id="KW-0677">Repeat</keyword>
<keyword evidence="4 8" id="KW-0106">Calcium</keyword>
<protein>
    <recommendedName>
        <fullName evidence="9">Cadherin domain-containing protein</fullName>
    </recommendedName>
</protein>
<evidence type="ECO:0000256" key="7">
    <source>
        <dbReference type="ARBA" id="ARBA00023180"/>
    </source>
</evidence>
<evidence type="ECO:0000256" key="6">
    <source>
        <dbReference type="ARBA" id="ARBA00023136"/>
    </source>
</evidence>
<accession>A0ABV0MX91</accession>
<dbReference type="InterPro" id="IPR020894">
    <property type="entry name" value="Cadherin_CS"/>
</dbReference>
<keyword evidence="11" id="KW-1185">Reference proteome</keyword>
<dbReference type="InterPro" id="IPR050174">
    <property type="entry name" value="Protocadherin/Cadherin-CA"/>
</dbReference>
<comment type="subcellular location">
    <subcellularLocation>
        <location evidence="1">Membrane</location>
        <topology evidence="1">Single-pass membrane protein</topology>
    </subcellularLocation>
</comment>
<dbReference type="PROSITE" id="PS00232">
    <property type="entry name" value="CADHERIN_1"/>
    <property type="match status" value="1"/>
</dbReference>
<evidence type="ECO:0000256" key="1">
    <source>
        <dbReference type="ARBA" id="ARBA00004167"/>
    </source>
</evidence>
<sequence>MQTHWSYPTGGEHVKRVEVLDINDHSPTFQENEITLEISESVFPGARFQLKAARDPDSGHFSVQHYKLNQNENFRLEVKDKVFFSDAYSVSLRENVPLGTTVVQVNATDLDEGTNGEVIYSLGKSMNQHTLKLFDINSIT</sequence>
<evidence type="ECO:0000313" key="10">
    <source>
        <dbReference type="EMBL" id="MEQ2163734.1"/>
    </source>
</evidence>
<dbReference type="InterPro" id="IPR002126">
    <property type="entry name" value="Cadherin-like_dom"/>
</dbReference>
<dbReference type="Gene3D" id="2.60.40.60">
    <property type="entry name" value="Cadherins"/>
    <property type="match status" value="2"/>
</dbReference>
<evidence type="ECO:0000256" key="8">
    <source>
        <dbReference type="PROSITE-ProRule" id="PRU00043"/>
    </source>
</evidence>